<evidence type="ECO:0000259" key="10">
    <source>
        <dbReference type="SMART" id="SM00644"/>
    </source>
</evidence>
<evidence type="ECO:0000256" key="6">
    <source>
        <dbReference type="ARBA" id="ARBA00022723"/>
    </source>
</evidence>
<evidence type="ECO:0000256" key="1">
    <source>
        <dbReference type="ARBA" id="ARBA00001947"/>
    </source>
</evidence>
<dbReference type="GO" id="GO:0042742">
    <property type="term" value="P:defense response to bacterium"/>
    <property type="evidence" value="ECO:0007669"/>
    <property type="project" value="UniProtKB-KW"/>
</dbReference>
<dbReference type="InterPro" id="IPR002502">
    <property type="entry name" value="Amidase_domain"/>
</dbReference>
<keyword evidence="12" id="KW-1185">Reference proteome</keyword>
<evidence type="ECO:0000313" key="11">
    <source>
        <dbReference type="EMBL" id="ADJ53234.1"/>
    </source>
</evidence>
<evidence type="ECO:0000256" key="8">
    <source>
        <dbReference type="ARBA" id="ARBA00042615"/>
    </source>
</evidence>
<dbReference type="Gene3D" id="2.30.30.40">
    <property type="entry name" value="SH3 Domains"/>
    <property type="match status" value="1"/>
</dbReference>
<keyword evidence="3" id="KW-0929">Antimicrobial</keyword>
<keyword evidence="4" id="KW-0081">Bacteriolytic enzyme</keyword>
<keyword evidence="5" id="KW-0645">Protease</keyword>
<evidence type="ECO:0000313" key="12">
    <source>
        <dbReference type="Proteomes" id="UP000000331"/>
    </source>
</evidence>
<keyword evidence="5" id="KW-0378">Hydrolase</keyword>
<comment type="similarity">
    <text evidence="2">Belongs to the N-acetylmuramoyl-L-alanine amidase 2 family.</text>
</comment>
<dbReference type="GO" id="GO:0006508">
    <property type="term" value="P:proteolysis"/>
    <property type="evidence" value="ECO:0007669"/>
    <property type="project" value="UniProtKB-KW"/>
</dbReference>
<accession>D9J0J9</accession>
<dbReference type="RefSeq" id="YP_004301385.1">
    <property type="nucleotide sequence ID" value="NC_015253.1"/>
</dbReference>
<feature type="domain" description="N-acetylmuramoyl-L-alanine amidase" evidence="10">
    <location>
        <begin position="9"/>
        <end position="151"/>
    </location>
</feature>
<evidence type="ECO:0000256" key="5">
    <source>
        <dbReference type="ARBA" id="ARBA00022670"/>
    </source>
</evidence>
<organism evidence="11 12">
    <name type="scientific">Brochothrix phage A9</name>
    <dbReference type="NCBI Taxonomy" id="857312"/>
    <lineage>
        <taxon>Viruses</taxon>
        <taxon>Duplodnaviria</taxon>
        <taxon>Heunggongvirae</taxon>
        <taxon>Uroviricota</taxon>
        <taxon>Caudoviricetes</taxon>
        <taxon>Herelleviridae</taxon>
        <taxon>Klumppvirus</taxon>
        <taxon>Klumppvirus A9</taxon>
    </lineage>
</organism>
<dbReference type="GeneID" id="10359089"/>
<dbReference type="GO" id="GO:0009253">
    <property type="term" value="P:peptidoglycan catabolic process"/>
    <property type="evidence" value="ECO:0007669"/>
    <property type="project" value="InterPro"/>
</dbReference>
<keyword evidence="7" id="KW-0862">Zinc</keyword>
<dbReference type="Pfam" id="PF08460">
    <property type="entry name" value="SH3_5"/>
    <property type="match status" value="1"/>
</dbReference>
<feature type="region of interest" description="Disordered" evidence="9">
    <location>
        <begin position="179"/>
        <end position="206"/>
    </location>
</feature>
<dbReference type="GO" id="GO:0008233">
    <property type="term" value="F:peptidase activity"/>
    <property type="evidence" value="ECO:0007669"/>
    <property type="project" value="UniProtKB-KW"/>
</dbReference>
<dbReference type="SUPFAM" id="SSF55846">
    <property type="entry name" value="N-acetylmuramoyl-L-alanine amidase-like"/>
    <property type="match status" value="1"/>
</dbReference>
<dbReference type="GO" id="GO:0001897">
    <property type="term" value="P:symbiont-mediated cytolysis of host cell"/>
    <property type="evidence" value="ECO:0007669"/>
    <property type="project" value="UniProtKB-ARBA"/>
</dbReference>
<protein>
    <recommendedName>
        <fullName evidence="8">N-acetylmuramoyl-L-alanine amidase</fullName>
    </recommendedName>
</protein>
<sequence>MVKEIVHYVTRGVAGARGYKPKGVVIHNTWDNSSAQSHIERLRKMTPAQLEAGFAHVFVDEKDAVWVENPANKAWHVANTDGNANYIGIEVKGNRSTPKGVFLASEKNAFIIASKVLKQNGLTPNRSTVRLHSEFSSTECPKRSMIEHCGYDSTYAQPEAVKNKLKDYFIAQIKAVSGTSTSPAKPSKPAPSKPTSSKPSAGKLKAQKGTFTANTTVAIKYTPKVSATQVAKLTPGESVIYDGYIESDNYIWVRYLRSNGKYAYTCVRDAKTNKAFGTFK</sequence>
<feature type="compositionally biased region" description="Low complexity" evidence="9">
    <location>
        <begin position="193"/>
        <end position="203"/>
    </location>
</feature>
<evidence type="ECO:0000256" key="3">
    <source>
        <dbReference type="ARBA" id="ARBA00022529"/>
    </source>
</evidence>
<dbReference type="EMBL" id="HM242243">
    <property type="protein sequence ID" value="ADJ53234.1"/>
    <property type="molecule type" value="Genomic_DNA"/>
</dbReference>
<dbReference type="KEGG" id="vg:10359089"/>
<dbReference type="OrthoDB" id="13249at10239"/>
<dbReference type="InterPro" id="IPR003646">
    <property type="entry name" value="SH3-like_bac-type"/>
</dbReference>
<evidence type="ECO:0000256" key="9">
    <source>
        <dbReference type="SAM" id="MobiDB-lite"/>
    </source>
</evidence>
<evidence type="ECO:0000256" key="4">
    <source>
        <dbReference type="ARBA" id="ARBA00022638"/>
    </source>
</evidence>
<proteinExistence type="inferred from homology"/>
<dbReference type="InterPro" id="IPR036505">
    <property type="entry name" value="Amidase/PGRP_sf"/>
</dbReference>
<evidence type="ECO:0000256" key="2">
    <source>
        <dbReference type="ARBA" id="ARBA00007553"/>
    </source>
</evidence>
<dbReference type="GO" id="GO:0046872">
    <property type="term" value="F:metal ion binding"/>
    <property type="evidence" value="ECO:0007669"/>
    <property type="project" value="UniProtKB-KW"/>
</dbReference>
<dbReference type="Pfam" id="PF01510">
    <property type="entry name" value="Amidase_2"/>
    <property type="match status" value="1"/>
</dbReference>
<reference evidence="11 12" key="1">
    <citation type="journal article" date="2010" name="J. Bacteriol.">
        <title>Brochothrix thermosphacta bacteriophages feature heterogeneous and highly mosaic genomes and utilize unique prophage insertion sites.</title>
        <authorList>
            <person name="Kilcher S."/>
            <person name="Loessner M.J."/>
            <person name="Klumpp J."/>
        </authorList>
    </citation>
    <scope>NUCLEOTIDE SEQUENCE [LARGE SCALE GENOMIC DNA]</scope>
</reference>
<keyword evidence="6" id="KW-0479">Metal-binding</keyword>
<dbReference type="CDD" id="cd06583">
    <property type="entry name" value="PGRP"/>
    <property type="match status" value="1"/>
</dbReference>
<evidence type="ECO:0000256" key="7">
    <source>
        <dbReference type="ARBA" id="ARBA00022833"/>
    </source>
</evidence>
<dbReference type="Gene3D" id="3.40.80.10">
    <property type="entry name" value="Peptidoglycan recognition protein-like"/>
    <property type="match status" value="1"/>
</dbReference>
<comment type="cofactor">
    <cofactor evidence="1">
        <name>Zn(2+)</name>
        <dbReference type="ChEBI" id="CHEBI:29105"/>
    </cofactor>
</comment>
<name>D9J0J9_9CAUD</name>
<dbReference type="Proteomes" id="UP000000331">
    <property type="component" value="Segment"/>
</dbReference>
<dbReference type="GO" id="GO:0008745">
    <property type="term" value="F:N-acetylmuramoyl-L-alanine amidase activity"/>
    <property type="evidence" value="ECO:0007669"/>
    <property type="project" value="InterPro"/>
</dbReference>
<dbReference type="SMART" id="SM00644">
    <property type="entry name" value="Ami_2"/>
    <property type="match status" value="1"/>
</dbReference>